<reference evidence="1 2" key="1">
    <citation type="submission" date="2017-02" db="EMBL/GenBank/DDBJ databases">
        <title>Complete genome sequences of Mycobacterium kansasii strains isolated from rhesus macaques.</title>
        <authorList>
            <person name="Panda A."/>
            <person name="Nagaraj S."/>
            <person name="Zhao X."/>
            <person name="Tettelin H."/>
            <person name="Detolla L.J."/>
        </authorList>
    </citation>
    <scope>NUCLEOTIDE SEQUENCE [LARGE SCALE GENOMIC DNA]</scope>
    <source>
        <strain evidence="1 2">11-3813</strain>
    </source>
</reference>
<evidence type="ECO:0000313" key="1">
    <source>
        <dbReference type="EMBL" id="OOK82987.1"/>
    </source>
</evidence>
<dbReference type="Proteomes" id="UP000189229">
    <property type="component" value="Unassembled WGS sequence"/>
</dbReference>
<gene>
    <name evidence="1" type="ORF">BZL30_1190</name>
</gene>
<protein>
    <submittedName>
        <fullName evidence="1">HMGL-like family protein</fullName>
    </submittedName>
</protein>
<evidence type="ECO:0000313" key="2">
    <source>
        <dbReference type="Proteomes" id="UP000189229"/>
    </source>
</evidence>
<sequence>MQLRIRAHTDLEWIEAVAGTVKRAKVATLLLPGVGTVRHLKDARRAGASVVRVGTHSTETDIAAEHLAAARELGMDAVGFLMMSHLTTPDALAGKPHAWRAMAPAVSTSLILEERC</sequence>
<dbReference type="Gene3D" id="3.20.20.70">
    <property type="entry name" value="Aldolase class I"/>
    <property type="match status" value="1"/>
</dbReference>
<dbReference type="InterPro" id="IPR013785">
    <property type="entry name" value="Aldolase_TIM"/>
</dbReference>
<comment type="caution">
    <text evidence="1">The sequence shown here is derived from an EMBL/GenBank/DDBJ whole genome shotgun (WGS) entry which is preliminary data.</text>
</comment>
<name>A0A1V3XUS8_MYCKA</name>
<dbReference type="EMBL" id="MVBM01000001">
    <property type="protein sequence ID" value="OOK82987.1"/>
    <property type="molecule type" value="Genomic_DNA"/>
</dbReference>
<organism evidence="1 2">
    <name type="scientific">Mycobacterium kansasii</name>
    <dbReference type="NCBI Taxonomy" id="1768"/>
    <lineage>
        <taxon>Bacteria</taxon>
        <taxon>Bacillati</taxon>
        <taxon>Actinomycetota</taxon>
        <taxon>Actinomycetes</taxon>
        <taxon>Mycobacteriales</taxon>
        <taxon>Mycobacteriaceae</taxon>
        <taxon>Mycobacterium</taxon>
    </lineage>
</organism>
<proteinExistence type="predicted"/>
<dbReference type="SUPFAM" id="SSF51569">
    <property type="entry name" value="Aldolase"/>
    <property type="match status" value="1"/>
</dbReference>
<dbReference type="AlphaFoldDB" id="A0A1V3XUS8"/>
<accession>A0A1V3XUS8</accession>